<evidence type="ECO:0000259" key="2">
    <source>
        <dbReference type="Pfam" id="PF06863"/>
    </source>
</evidence>
<dbReference type="PANTHER" id="PTHR36509:SF2">
    <property type="entry name" value="BLL3101 PROTEIN"/>
    <property type="match status" value="1"/>
</dbReference>
<name>A0A221K587_9RHOB</name>
<dbReference type="OrthoDB" id="272779at2"/>
<dbReference type="Gene3D" id="2.60.120.600">
    <property type="entry name" value="Domain of unknown function DUF1214, C-terminal domain"/>
    <property type="match status" value="1"/>
</dbReference>
<dbReference type="Pfam" id="PF06863">
    <property type="entry name" value="DUF1254"/>
    <property type="match status" value="1"/>
</dbReference>
<dbReference type="RefSeq" id="WP_089421883.1">
    <property type="nucleotide sequence ID" value="NZ_CP022415.1"/>
</dbReference>
<protein>
    <submittedName>
        <fullName evidence="3">Membrane protein</fullName>
    </submittedName>
</protein>
<evidence type="ECO:0000313" key="4">
    <source>
        <dbReference type="Proteomes" id="UP000199754"/>
    </source>
</evidence>
<dbReference type="InterPro" id="IPR010679">
    <property type="entry name" value="DUF1254"/>
</dbReference>
<keyword evidence="4" id="KW-1185">Reference proteome</keyword>
<feature type="domain" description="DUF1214" evidence="1">
    <location>
        <begin position="308"/>
        <end position="408"/>
    </location>
</feature>
<sequence>MPRDTETDAPADFSAIAAQAYTYAMPLLALETFRRRRIENGAMHRMMHYRDLLTPDDRQITTPNNDTLYTDLWLDLDRGPARVTVPGTQGRYISLHLLDAYTNTIAVLGSRTTGPDAIEVTLVGPTASTEGIEGPVVRCATPTVLGLYRILADNPDDVTWPRGIQDEITLDAPAYDGDELPPVDRHASWQSFFTEANRLIRKNPPPATDTEILRRIAPLGIGPDTVFDPSRFTGEEGEAISEGLRRCSDRMARIQASMGRGGAGWVPPRRNLGVYGQDYFLRAVVAVGGLGALPLEEASYFRSGGVGGEPFVGSRAWRLHFPADRMLPTEAFWSLSLYEPTPEGEFYFVHNPANRYAVGDRTPGLKWNADGSLDIWIGHDSPGADRESNWLPAPPGPFQLFLRAYLPRIELLEGRYKIPDPELVG</sequence>
<evidence type="ECO:0000313" key="3">
    <source>
        <dbReference type="EMBL" id="ASM74146.1"/>
    </source>
</evidence>
<evidence type="ECO:0000259" key="1">
    <source>
        <dbReference type="Pfam" id="PF06742"/>
    </source>
</evidence>
<dbReference type="InterPro" id="IPR037049">
    <property type="entry name" value="DUF1214_C_sf"/>
</dbReference>
<dbReference type="InterPro" id="IPR037050">
    <property type="entry name" value="DUF1254_sf"/>
</dbReference>
<feature type="domain" description="DUF1254" evidence="2">
    <location>
        <begin position="45"/>
        <end position="170"/>
    </location>
</feature>
<reference evidence="3 4" key="1">
    <citation type="submission" date="2017-07" db="EMBL/GenBank/DDBJ databases">
        <title>Genome Sequence of Sulfitobacter pseudonitzschiae Strain SMR1 Isolated from a culture of the Diatom Skeletonema marinoi.</title>
        <authorList>
            <person name="Topel M."/>
            <person name="Pinder M.I.M."/>
            <person name="Johansson O.N."/>
            <person name="Kourtchenko O."/>
            <person name="Godhe A."/>
            <person name="Clarke A.K."/>
        </authorList>
    </citation>
    <scope>NUCLEOTIDE SEQUENCE [LARGE SCALE GENOMIC DNA]</scope>
    <source>
        <strain evidence="3 4">SMR1</strain>
    </source>
</reference>
<dbReference type="AlphaFoldDB" id="A0A221K587"/>
<dbReference type="EMBL" id="CP022415">
    <property type="protein sequence ID" value="ASM74146.1"/>
    <property type="molecule type" value="Genomic_DNA"/>
</dbReference>
<dbReference type="SUPFAM" id="SSF160935">
    <property type="entry name" value="VPA0735-like"/>
    <property type="match status" value="1"/>
</dbReference>
<dbReference type="InterPro" id="IPR010621">
    <property type="entry name" value="DUF1214"/>
</dbReference>
<dbReference type="Gene3D" id="2.60.40.1610">
    <property type="entry name" value="Domain of unknown function DUF1254"/>
    <property type="match status" value="1"/>
</dbReference>
<accession>A0A221K587</accession>
<dbReference type="Pfam" id="PF06742">
    <property type="entry name" value="DUF1214"/>
    <property type="match status" value="1"/>
</dbReference>
<dbReference type="PANTHER" id="PTHR36509">
    <property type="entry name" value="BLL3101 PROTEIN"/>
    <property type="match status" value="1"/>
</dbReference>
<dbReference type="Proteomes" id="UP000199754">
    <property type="component" value="Chromosome"/>
</dbReference>
<dbReference type="KEGG" id="spse:SULPSESMR1_03371"/>
<proteinExistence type="predicted"/>
<gene>
    <name evidence="3" type="ORF">SULPSESMR1_03371</name>
</gene>
<organism evidence="3 4">
    <name type="scientific">Pseudosulfitobacter pseudonitzschiae</name>
    <dbReference type="NCBI Taxonomy" id="1402135"/>
    <lineage>
        <taxon>Bacteria</taxon>
        <taxon>Pseudomonadati</taxon>
        <taxon>Pseudomonadota</taxon>
        <taxon>Alphaproteobacteria</taxon>
        <taxon>Rhodobacterales</taxon>
        <taxon>Roseobacteraceae</taxon>
        <taxon>Pseudosulfitobacter</taxon>
    </lineage>
</organism>